<dbReference type="InterPro" id="IPR007110">
    <property type="entry name" value="Ig-like_dom"/>
</dbReference>
<feature type="transmembrane region" description="Helical" evidence="4">
    <location>
        <begin position="1256"/>
        <end position="1275"/>
    </location>
</feature>
<dbReference type="PANTHER" id="PTHR44170:SF6">
    <property type="entry name" value="CONTACTIN"/>
    <property type="match status" value="1"/>
</dbReference>
<dbReference type="PANTHER" id="PTHR44170">
    <property type="entry name" value="PROTEIN SIDEKICK"/>
    <property type="match status" value="1"/>
</dbReference>
<gene>
    <name evidence="7" type="ORF">HNR14_002123</name>
</gene>
<keyword evidence="4" id="KW-0812">Transmembrane</keyword>
<evidence type="ECO:0000313" key="7">
    <source>
        <dbReference type="EMBL" id="NYK10242.1"/>
    </source>
</evidence>
<keyword evidence="1" id="KW-0677">Repeat</keyword>
<dbReference type="InterPro" id="IPR013783">
    <property type="entry name" value="Ig-like_fold"/>
</dbReference>
<evidence type="ECO:0000313" key="8">
    <source>
        <dbReference type="Proteomes" id="UP000521075"/>
    </source>
</evidence>
<reference evidence="7 8" key="1">
    <citation type="submission" date="2020-07" db="EMBL/GenBank/DDBJ databases">
        <title>Sequencing the genomes of 1000 actinobacteria strains.</title>
        <authorList>
            <person name="Klenk H.-P."/>
        </authorList>
    </citation>
    <scope>NUCLEOTIDE SEQUENCE [LARGE SCALE GENOMIC DNA]</scope>
    <source>
        <strain evidence="7 8">DSM 15166</strain>
    </source>
</reference>
<feature type="domain" description="Ig-like" evidence="6">
    <location>
        <begin position="756"/>
        <end position="841"/>
    </location>
</feature>
<keyword evidence="2" id="KW-1015">Disulfide bond</keyword>
<feature type="signal peptide" evidence="5">
    <location>
        <begin position="1"/>
        <end position="35"/>
    </location>
</feature>
<evidence type="ECO:0000256" key="1">
    <source>
        <dbReference type="ARBA" id="ARBA00022737"/>
    </source>
</evidence>
<dbReference type="SUPFAM" id="SSF51126">
    <property type="entry name" value="Pectin lyase-like"/>
    <property type="match status" value="1"/>
</dbReference>
<evidence type="ECO:0000259" key="6">
    <source>
        <dbReference type="PROSITE" id="PS50835"/>
    </source>
</evidence>
<proteinExistence type="predicted"/>
<dbReference type="Proteomes" id="UP000521075">
    <property type="component" value="Unassembled WGS sequence"/>
</dbReference>
<dbReference type="InterPro" id="IPR015919">
    <property type="entry name" value="Cadherin-like_sf"/>
</dbReference>
<protein>
    <recommendedName>
        <fullName evidence="6">Ig-like domain-containing protein</fullName>
    </recommendedName>
</protein>
<keyword evidence="8" id="KW-1185">Reference proteome</keyword>
<evidence type="ECO:0000256" key="2">
    <source>
        <dbReference type="ARBA" id="ARBA00023157"/>
    </source>
</evidence>
<dbReference type="PROSITE" id="PS51318">
    <property type="entry name" value="TAT"/>
    <property type="match status" value="1"/>
</dbReference>
<evidence type="ECO:0000256" key="3">
    <source>
        <dbReference type="SAM" id="MobiDB-lite"/>
    </source>
</evidence>
<dbReference type="EMBL" id="JACCHJ010000001">
    <property type="protein sequence ID" value="NYK10242.1"/>
    <property type="molecule type" value="Genomic_DNA"/>
</dbReference>
<sequence>MHRPLARRLSLTAAAAVAALLASLLGVGIAAPAQAAPQTIAVGTTADADVNNACTTPSVTDPGSPVTLRAALCVASNLGGATIVTLPVGTFTLANGAVDVGSRAGTDITIQGSSTVGTVLVGSGTEQVLSLDPMQVGGIAVTIDKVTLRGGVDNVYGGGAIIGGSGNAAAADSLTITASSFTGNSANTTSAGSTANPGGAVQFIGGSLDVRSTSFSANSSGIASGGALYYQATGATSGEKLSIQGSTFANNTATASGVNGGAAVAVSDPHGGATMSISSSTFAGNAPVGGASFTGGGLWLDGGSLSVTASSFTANTNPANAGSAIAVTAGTLSARYNRIAGNSAPAVKQSGGTADFARNWWGCGGAPAASGCDTVSGTVTATPYLTLVLTASPAALVAPQSTTTLTASLRADSGGASVAPSDLTAFDGASVAFARTGTAGSVTPTSTAVSGGVATSTLRVTQPGSATASATLGAASATLVVPLYAPPVFSTGGTATGVVGTNGTFTVAATGNPTPALSLIGSLPAGVAFVDNGDGTATISGTPTGAAKDYPVTVRASSAGGTVDQALTYVLNQTSSITSPNAATFTAGSAGSFTVTTTGRPTPDPITLAGTLPSGLTFTDNHDGTATIAGTPAAKTGGVRTLSLTAGNGVGTAATQTVTLTVQEAPVLTSSSSATATVGQSFSFTVTTDRGYPVPAVALAGILPDGLAFVDNGDGTGTISGTPTGSGGVATLGVTAANGVGPVAAGTLALTVRTAPAVTTAPTDQKVVVGAPVVFTAAASGFPVPTAQWSVSTDGGASYAPIAGATASTYAFTAAAGDNGNRYRVTFVNSAGSVSADAALSVGTAPAFSSAAGTTFLLDGAAHTFPLTTTGFPNAVLTASGLPAWLTLTDNGDKTGTLTGTPPAGSAGVHTFTLTAANGYQPDATQTFALTVAESPAITSAASAAFTAGTSGSFTVTTAGGFPAAVALTATGSLPQGLHFTDAGNGTAVLTGSPAAGSGGEYSIQVTADNGVAPATTQTLAVTVAEAAVFTGPSALDVTRGVDVDFGIATSPAYPAVSTVTVTGALPAGLTFTAGPNGTARITGSTTDAAATSTVTLTAVAPGSADVTRTLTIVVSDAPTYTLPLTPPAADGPLAGVPSGVQPGQTITLVADGFAPDSPVTFGLYSVPVTLGVVDADAQGTARLTVVIPAGYAGAHTLVALGTAPDGSERVLRTGIVLPTANGGGAGGSGGGSAQRGAGSTSGSGGSGLADTGLDATPLLLLALALLGLGAGMLVRRRVRA</sequence>
<dbReference type="GO" id="GO:0005975">
    <property type="term" value="P:carbohydrate metabolic process"/>
    <property type="evidence" value="ECO:0007669"/>
    <property type="project" value="UniProtKB-ARBA"/>
</dbReference>
<evidence type="ECO:0000256" key="4">
    <source>
        <dbReference type="SAM" id="Phobius"/>
    </source>
</evidence>
<dbReference type="InterPro" id="IPR006311">
    <property type="entry name" value="TAT_signal"/>
</dbReference>
<organism evidence="7 8">
    <name type="scientific">Leifsonia naganoensis</name>
    <dbReference type="NCBI Taxonomy" id="150025"/>
    <lineage>
        <taxon>Bacteria</taxon>
        <taxon>Bacillati</taxon>
        <taxon>Actinomycetota</taxon>
        <taxon>Actinomycetes</taxon>
        <taxon>Micrococcales</taxon>
        <taxon>Microbacteriaceae</taxon>
        <taxon>Leifsonia</taxon>
    </lineage>
</organism>
<dbReference type="PROSITE" id="PS50835">
    <property type="entry name" value="IG_LIKE"/>
    <property type="match status" value="1"/>
</dbReference>
<dbReference type="GO" id="GO:0005509">
    <property type="term" value="F:calcium ion binding"/>
    <property type="evidence" value="ECO:0007669"/>
    <property type="project" value="InterPro"/>
</dbReference>
<evidence type="ECO:0000256" key="5">
    <source>
        <dbReference type="SAM" id="SignalP"/>
    </source>
</evidence>
<dbReference type="Pfam" id="PF05345">
    <property type="entry name" value="He_PIG"/>
    <property type="match status" value="3"/>
</dbReference>
<keyword evidence="5" id="KW-0732">Signal</keyword>
<name>A0A853DM07_9MICO</name>
<dbReference type="GO" id="GO:0098609">
    <property type="term" value="P:cell-cell adhesion"/>
    <property type="evidence" value="ECO:0007669"/>
    <property type="project" value="TreeGrafter"/>
</dbReference>
<keyword evidence="4" id="KW-0472">Membrane</keyword>
<dbReference type="InterPro" id="IPR036179">
    <property type="entry name" value="Ig-like_dom_sf"/>
</dbReference>
<accession>A0A853DM07</accession>
<dbReference type="Gene3D" id="2.60.40.10">
    <property type="entry name" value="Immunoglobulins"/>
    <property type="match status" value="6"/>
</dbReference>
<dbReference type="GO" id="GO:0016020">
    <property type="term" value="C:membrane"/>
    <property type="evidence" value="ECO:0007669"/>
    <property type="project" value="UniProtKB-SubCell"/>
</dbReference>
<dbReference type="SUPFAM" id="SSF48726">
    <property type="entry name" value="Immunoglobulin"/>
    <property type="match status" value="1"/>
</dbReference>
<dbReference type="InterPro" id="IPR011050">
    <property type="entry name" value="Pectin_lyase_fold/virulence"/>
</dbReference>
<feature type="region of interest" description="Disordered" evidence="3">
    <location>
        <begin position="1223"/>
        <end position="1248"/>
    </location>
</feature>
<keyword evidence="4" id="KW-1133">Transmembrane helix</keyword>
<feature type="chain" id="PRO_5032787009" description="Ig-like domain-containing protein" evidence="5">
    <location>
        <begin position="36"/>
        <end position="1281"/>
    </location>
</feature>
<dbReference type="SUPFAM" id="SSF49313">
    <property type="entry name" value="Cadherin-like"/>
    <property type="match status" value="4"/>
</dbReference>
<comment type="caution">
    <text evidence="7">The sequence shown here is derived from an EMBL/GenBank/DDBJ whole genome shotgun (WGS) entry which is preliminary data.</text>
</comment>
<dbReference type="RefSeq" id="WP_179701018.1">
    <property type="nucleotide sequence ID" value="NZ_BAAAHA010000006.1"/>
</dbReference>